<dbReference type="EMBL" id="JAWDGP010005256">
    <property type="protein sequence ID" value="KAK3758606.1"/>
    <property type="molecule type" value="Genomic_DNA"/>
</dbReference>
<reference evidence="1" key="1">
    <citation type="journal article" date="2023" name="G3 (Bethesda)">
        <title>A reference genome for the long-term kleptoplast-retaining sea slug Elysia crispata morphotype clarki.</title>
        <authorList>
            <person name="Eastman K.E."/>
            <person name="Pendleton A.L."/>
            <person name="Shaikh M.A."/>
            <person name="Suttiyut T."/>
            <person name="Ogas R."/>
            <person name="Tomko P."/>
            <person name="Gavelis G."/>
            <person name="Widhalm J.R."/>
            <person name="Wisecaver J.H."/>
        </authorList>
    </citation>
    <scope>NUCLEOTIDE SEQUENCE</scope>
    <source>
        <strain evidence="1">ECLA1</strain>
    </source>
</reference>
<dbReference type="Proteomes" id="UP001283361">
    <property type="component" value="Unassembled WGS sequence"/>
</dbReference>
<dbReference type="AlphaFoldDB" id="A0AAE0YY21"/>
<accession>A0AAE0YY21</accession>
<proteinExistence type="predicted"/>
<evidence type="ECO:0000313" key="1">
    <source>
        <dbReference type="EMBL" id="KAK3758606.1"/>
    </source>
</evidence>
<name>A0AAE0YY21_9GAST</name>
<gene>
    <name evidence="1" type="ORF">RRG08_019518</name>
</gene>
<protein>
    <submittedName>
        <fullName evidence="1">Uncharacterized protein</fullName>
    </submittedName>
</protein>
<comment type="caution">
    <text evidence="1">The sequence shown here is derived from an EMBL/GenBank/DDBJ whole genome shotgun (WGS) entry which is preliminary data.</text>
</comment>
<evidence type="ECO:0000313" key="2">
    <source>
        <dbReference type="Proteomes" id="UP001283361"/>
    </source>
</evidence>
<keyword evidence="2" id="KW-1185">Reference proteome</keyword>
<organism evidence="1 2">
    <name type="scientific">Elysia crispata</name>
    <name type="common">lettuce slug</name>
    <dbReference type="NCBI Taxonomy" id="231223"/>
    <lineage>
        <taxon>Eukaryota</taxon>
        <taxon>Metazoa</taxon>
        <taxon>Spiralia</taxon>
        <taxon>Lophotrochozoa</taxon>
        <taxon>Mollusca</taxon>
        <taxon>Gastropoda</taxon>
        <taxon>Heterobranchia</taxon>
        <taxon>Euthyneura</taxon>
        <taxon>Panpulmonata</taxon>
        <taxon>Sacoglossa</taxon>
        <taxon>Placobranchoidea</taxon>
        <taxon>Plakobranchidae</taxon>
        <taxon>Elysia</taxon>
    </lineage>
</organism>
<sequence>MPQSQEYRARLEKGLNGIATGDAHAVGNPNWHYGRALKTNTRGTPSLFYCQGRRACNIHRMVPHRLTIMTALGIDTNRCSGINLPIRANYFSSIRNCMRLIISNIRARASRDKEELDWKEMVKGSLSLRLVQCH</sequence>